<evidence type="ECO:0000313" key="5">
    <source>
        <dbReference type="Proteomes" id="UP001597267"/>
    </source>
</evidence>
<protein>
    <submittedName>
        <fullName evidence="4">NADH-dependent flavin oxidoreductase</fullName>
    </submittedName>
</protein>
<dbReference type="InterPro" id="IPR051799">
    <property type="entry name" value="NADH_flavin_oxidoreductase"/>
</dbReference>
<dbReference type="Gene3D" id="3.20.20.70">
    <property type="entry name" value="Aldolase class I"/>
    <property type="match status" value="1"/>
</dbReference>
<feature type="domain" description="NADH:flavin oxidoreductase/NADH oxidase N-terminal" evidence="3">
    <location>
        <begin position="13"/>
        <end position="332"/>
    </location>
</feature>
<dbReference type="InterPro" id="IPR013785">
    <property type="entry name" value="Aldolase_TIM"/>
</dbReference>
<dbReference type="Proteomes" id="UP001597267">
    <property type="component" value="Unassembled WGS sequence"/>
</dbReference>
<evidence type="ECO:0000259" key="3">
    <source>
        <dbReference type="Pfam" id="PF00724"/>
    </source>
</evidence>
<evidence type="ECO:0000256" key="2">
    <source>
        <dbReference type="ARBA" id="ARBA00023002"/>
    </source>
</evidence>
<organism evidence="4 5">
    <name type="scientific">Agrilactobacillus yilanensis</name>
    <dbReference type="NCBI Taxonomy" id="2485997"/>
    <lineage>
        <taxon>Bacteria</taxon>
        <taxon>Bacillati</taxon>
        <taxon>Bacillota</taxon>
        <taxon>Bacilli</taxon>
        <taxon>Lactobacillales</taxon>
        <taxon>Lactobacillaceae</taxon>
        <taxon>Agrilactobacillus</taxon>
    </lineage>
</organism>
<dbReference type="PANTHER" id="PTHR43656:SF2">
    <property type="entry name" value="BINDING OXIDOREDUCTASE, PUTATIVE (AFU_ORTHOLOGUE AFUA_2G08260)-RELATED"/>
    <property type="match status" value="1"/>
</dbReference>
<name>A0ABW4J6A1_9LACO</name>
<keyword evidence="5" id="KW-1185">Reference proteome</keyword>
<dbReference type="PANTHER" id="PTHR43656">
    <property type="entry name" value="BINDING OXIDOREDUCTASE, PUTATIVE (AFU_ORTHOLOGUE AFUA_2G08260)-RELATED"/>
    <property type="match status" value="1"/>
</dbReference>
<evidence type="ECO:0000313" key="4">
    <source>
        <dbReference type="EMBL" id="MFD1671475.1"/>
    </source>
</evidence>
<dbReference type="EMBL" id="JBHTOP010000011">
    <property type="protein sequence ID" value="MFD1671475.1"/>
    <property type="molecule type" value="Genomic_DNA"/>
</dbReference>
<dbReference type="CDD" id="cd04735">
    <property type="entry name" value="OYE_like_4_FMN"/>
    <property type="match status" value="1"/>
</dbReference>
<evidence type="ECO:0000256" key="1">
    <source>
        <dbReference type="ARBA" id="ARBA00022630"/>
    </source>
</evidence>
<dbReference type="RefSeq" id="WP_125715710.1">
    <property type="nucleotide sequence ID" value="NZ_JBHTOP010000011.1"/>
</dbReference>
<gene>
    <name evidence="4" type="ORF">ACFQ5M_05145</name>
</gene>
<proteinExistence type="predicted"/>
<dbReference type="InterPro" id="IPR001155">
    <property type="entry name" value="OxRdtase_FMN_N"/>
</dbReference>
<dbReference type="Pfam" id="PF00724">
    <property type="entry name" value="Oxidored_FMN"/>
    <property type="match status" value="1"/>
</dbReference>
<accession>A0ABW4J6A1</accession>
<reference evidence="5" key="1">
    <citation type="journal article" date="2019" name="Int. J. Syst. Evol. Microbiol.">
        <title>The Global Catalogue of Microorganisms (GCM) 10K type strain sequencing project: providing services to taxonomists for standard genome sequencing and annotation.</title>
        <authorList>
            <consortium name="The Broad Institute Genomics Platform"/>
            <consortium name="The Broad Institute Genome Sequencing Center for Infectious Disease"/>
            <person name="Wu L."/>
            <person name="Ma J."/>
        </authorList>
    </citation>
    <scope>NUCLEOTIDE SEQUENCE [LARGE SCALE GENOMIC DNA]</scope>
    <source>
        <strain evidence="5">CCM 8896</strain>
    </source>
</reference>
<comment type="caution">
    <text evidence="4">The sequence shown here is derived from an EMBL/GenBank/DDBJ whole genome shotgun (WGS) entry which is preliminary data.</text>
</comment>
<sequence length="394" mass="43606">MTYNFLKNYTFTNGMTVKNRIVMAPMTTMSSYYNGMITDEEAAYYGLRAGGPGMIITGVANVNELGRGFEGELSIANDDMLPGLEKLAKSIKKEGTRAILQIFSAGRKSSSKILRGEQPVSASAIAATYPADSETPRALTEPEILQLIEDFGAATKRAIQAGFNGVELHGANTYLLQQFFSENANQRTDDWGGSREKRMKFALAVIDKVRDVIATYAKRPFLLGYRISPEEIETPGIRLADSLYFVDQIKNKVSYIHLSMGSYERTSLNDKTDNETLIAKFHAHTDGIVPLIGIGSIESPEDATAALDDGADFAAIGRELIREPKWVQKVMHDDLASIRTQISPFDMDELLIPTAMQQYLLTSFRSVINFTTDAAKAEDYQNELAPMEGFEKKL</sequence>
<keyword evidence="2" id="KW-0560">Oxidoreductase</keyword>
<keyword evidence="1" id="KW-0285">Flavoprotein</keyword>
<dbReference type="SUPFAM" id="SSF51395">
    <property type="entry name" value="FMN-linked oxidoreductases"/>
    <property type="match status" value="1"/>
</dbReference>